<feature type="chain" id="PRO_5008585637" evidence="1">
    <location>
        <begin position="18"/>
        <end position="496"/>
    </location>
</feature>
<name>A0A1B6JAB5_9HEMI</name>
<dbReference type="EMBL" id="GECU01011588">
    <property type="protein sequence ID" value="JAS96118.1"/>
    <property type="molecule type" value="Transcribed_RNA"/>
</dbReference>
<reference evidence="2" key="1">
    <citation type="submission" date="2015-11" db="EMBL/GenBank/DDBJ databases">
        <title>De novo transcriptome assembly of four potential Pierce s Disease insect vectors from Arizona vineyards.</title>
        <authorList>
            <person name="Tassone E.E."/>
        </authorList>
    </citation>
    <scope>NUCLEOTIDE SEQUENCE</scope>
</reference>
<sequence>MKAPLLVLLIFLRAVCGYLPMPRISSIGAAGDSAISHFSNTLGDAEQEAINQVQLGITNDYESGTDLLAHIDKDNNLVQIGISKDLDAGADLLAHLGVSGGDGDGGNQFGDVIGGFHGSGGLTTDLNLKFDGPPLSYGRGPFRGFKTPFGGRRGPFNILDGDNINAGYGQGLGSKDVQSNIGESLLGNSLGIGGVTGHLGDGGLANDLGLKLYRAQQSLGNLGQTAQSSLRETKNLLNTLEVANDYVKSALSSGLGHHQEGIDTSGLELQNQEGIGDMGNLVGADGLSDALKLKLYRADQSLGDLSRAAQTTFGYTEDLLKTLATDIDYSKHLKNVWDTIVEIERLKIETGLDLLNYKLQGIDDLVDFVSTGGLTDGLKQKLYRVEQSLGYLSRAAQASVGYTEGLLQMLGTDESYAQPALGLDIDDMQEGIGKGFDGLVDLQGGDGLSTGLDLNLEGPQQSYIDLAKGVQTSGGIEDPLGIVKTDNNYAKYSIKL</sequence>
<keyword evidence="1" id="KW-0732">Signal</keyword>
<evidence type="ECO:0000256" key="1">
    <source>
        <dbReference type="SAM" id="SignalP"/>
    </source>
</evidence>
<protein>
    <submittedName>
        <fullName evidence="2">Uncharacterized protein</fullName>
    </submittedName>
</protein>
<accession>A0A1B6JAB5</accession>
<dbReference type="AlphaFoldDB" id="A0A1B6JAB5"/>
<gene>
    <name evidence="2" type="ORF">g.35688</name>
</gene>
<proteinExistence type="predicted"/>
<feature type="signal peptide" evidence="1">
    <location>
        <begin position="1"/>
        <end position="17"/>
    </location>
</feature>
<evidence type="ECO:0000313" key="2">
    <source>
        <dbReference type="EMBL" id="JAS96118.1"/>
    </source>
</evidence>
<organism evidence="2">
    <name type="scientific">Homalodisca liturata</name>
    <dbReference type="NCBI Taxonomy" id="320908"/>
    <lineage>
        <taxon>Eukaryota</taxon>
        <taxon>Metazoa</taxon>
        <taxon>Ecdysozoa</taxon>
        <taxon>Arthropoda</taxon>
        <taxon>Hexapoda</taxon>
        <taxon>Insecta</taxon>
        <taxon>Pterygota</taxon>
        <taxon>Neoptera</taxon>
        <taxon>Paraneoptera</taxon>
        <taxon>Hemiptera</taxon>
        <taxon>Auchenorrhyncha</taxon>
        <taxon>Membracoidea</taxon>
        <taxon>Cicadellidae</taxon>
        <taxon>Cicadellinae</taxon>
        <taxon>Proconiini</taxon>
        <taxon>Homalodisca</taxon>
    </lineage>
</organism>